<comment type="caution">
    <text evidence="1">The sequence shown here is derived from an EMBL/GenBank/DDBJ whole genome shotgun (WGS) entry which is preliminary data.</text>
</comment>
<evidence type="ECO:0000313" key="1">
    <source>
        <dbReference type="EMBL" id="KAL2037990.1"/>
    </source>
</evidence>
<sequence length="211" mass="23500">MDRTDGLCSLPPELLDIILLNLQPAAAIALSQTSRWYHDHVSLHKLDLYEVQVYLQEMELRSQNAKRDACFSCLRLKPRTSFPRQRANSFVYHGWSLERFCLDCGLKMGKFKPGSFVSIMGEIQSTSLWAVLCSGCMSIQKQFCNDCHWCVGCITKKRTLVGLGMVRRNHHGANTSKDPATCVGNCLFKTRTLGSITGDGSKCGSNGKGKC</sequence>
<accession>A0ABR3ZXS5</accession>
<gene>
    <name evidence="1" type="ORF">N7G274_009210</name>
</gene>
<protein>
    <recommendedName>
        <fullName evidence="3">F-box domain-containing protein</fullName>
    </recommendedName>
</protein>
<dbReference type="InterPro" id="IPR036047">
    <property type="entry name" value="F-box-like_dom_sf"/>
</dbReference>
<proteinExistence type="predicted"/>
<dbReference type="SUPFAM" id="SSF81383">
    <property type="entry name" value="F-box domain"/>
    <property type="match status" value="1"/>
</dbReference>
<dbReference type="Proteomes" id="UP001590950">
    <property type="component" value="Unassembled WGS sequence"/>
</dbReference>
<reference evidence="1 2" key="1">
    <citation type="submission" date="2024-09" db="EMBL/GenBank/DDBJ databases">
        <title>Rethinking Asexuality: The Enigmatic Case of Functional Sexual Genes in Lepraria (Stereocaulaceae).</title>
        <authorList>
            <person name="Doellman M."/>
            <person name="Sun Y."/>
            <person name="Barcenas-Pena A."/>
            <person name="Lumbsch H.T."/>
            <person name="Grewe F."/>
        </authorList>
    </citation>
    <scope>NUCLEOTIDE SEQUENCE [LARGE SCALE GENOMIC DNA]</scope>
    <source>
        <strain evidence="1 2">Mercado 3170</strain>
    </source>
</reference>
<organism evidence="1 2">
    <name type="scientific">Stereocaulon virgatum</name>
    <dbReference type="NCBI Taxonomy" id="373712"/>
    <lineage>
        <taxon>Eukaryota</taxon>
        <taxon>Fungi</taxon>
        <taxon>Dikarya</taxon>
        <taxon>Ascomycota</taxon>
        <taxon>Pezizomycotina</taxon>
        <taxon>Lecanoromycetes</taxon>
        <taxon>OSLEUM clade</taxon>
        <taxon>Lecanoromycetidae</taxon>
        <taxon>Lecanorales</taxon>
        <taxon>Lecanorineae</taxon>
        <taxon>Stereocaulaceae</taxon>
        <taxon>Stereocaulon</taxon>
    </lineage>
</organism>
<evidence type="ECO:0008006" key="3">
    <source>
        <dbReference type="Google" id="ProtNLM"/>
    </source>
</evidence>
<dbReference type="EMBL" id="JBEFKJ010000035">
    <property type="protein sequence ID" value="KAL2037990.1"/>
    <property type="molecule type" value="Genomic_DNA"/>
</dbReference>
<name>A0ABR3ZXS5_9LECA</name>
<evidence type="ECO:0000313" key="2">
    <source>
        <dbReference type="Proteomes" id="UP001590950"/>
    </source>
</evidence>
<keyword evidence="2" id="KW-1185">Reference proteome</keyword>